<sequence>MRIGMKLMEVLESIQKPFDPKSSDPWPAASFEDTRVQKLRVEGLVDTYYFSGSSAYEAIEITDKGIAEYERRHHE</sequence>
<protein>
    <submittedName>
        <fullName evidence="1">Uncharacterized protein</fullName>
    </submittedName>
</protein>
<organism evidence="1 2">
    <name type="scientific">Tumebacillus flagellatus</name>
    <dbReference type="NCBI Taxonomy" id="1157490"/>
    <lineage>
        <taxon>Bacteria</taxon>
        <taxon>Bacillati</taxon>
        <taxon>Bacillota</taxon>
        <taxon>Bacilli</taxon>
        <taxon>Bacillales</taxon>
        <taxon>Alicyclobacillaceae</taxon>
        <taxon>Tumebacillus</taxon>
    </lineage>
</organism>
<reference evidence="1 2" key="1">
    <citation type="journal article" date="2013" name="Int. J. Syst. Evol. Microbiol.">
        <title>Tumebacillus flagellatus sp. nov., an alpha-amylase/pullulanase-producing bacterium isolated from cassava wastewater.</title>
        <authorList>
            <person name="Wang Q."/>
            <person name="Xie N."/>
            <person name="Qin Y."/>
            <person name="Shen N."/>
            <person name="Zhu J."/>
            <person name="Mi H."/>
            <person name="Huang R."/>
        </authorList>
    </citation>
    <scope>NUCLEOTIDE SEQUENCE [LARGE SCALE GENOMIC DNA]</scope>
    <source>
        <strain evidence="1 2">GST4</strain>
    </source>
</reference>
<dbReference type="Proteomes" id="UP000027931">
    <property type="component" value="Unassembled WGS sequence"/>
</dbReference>
<dbReference type="RefSeq" id="WP_038085413.1">
    <property type="nucleotide sequence ID" value="NZ_JMIR01000005.1"/>
</dbReference>
<evidence type="ECO:0000313" key="1">
    <source>
        <dbReference type="EMBL" id="KEO84293.1"/>
    </source>
</evidence>
<comment type="caution">
    <text evidence="1">The sequence shown here is derived from an EMBL/GenBank/DDBJ whole genome shotgun (WGS) entry which is preliminary data.</text>
</comment>
<accession>A0A074LW65</accession>
<dbReference type="STRING" id="1157490.EL26_05870"/>
<keyword evidence="2" id="KW-1185">Reference proteome</keyword>
<proteinExistence type="predicted"/>
<dbReference type="EMBL" id="JMIR01000005">
    <property type="protein sequence ID" value="KEO84293.1"/>
    <property type="molecule type" value="Genomic_DNA"/>
</dbReference>
<dbReference type="AlphaFoldDB" id="A0A074LW65"/>
<evidence type="ECO:0000313" key="2">
    <source>
        <dbReference type="Proteomes" id="UP000027931"/>
    </source>
</evidence>
<name>A0A074LW65_9BACL</name>
<gene>
    <name evidence="1" type="ORF">EL26_05870</name>
</gene>